<evidence type="ECO:0000256" key="9">
    <source>
        <dbReference type="ARBA" id="ARBA00022692"/>
    </source>
</evidence>
<keyword evidence="8" id="KW-0808">Transferase</keyword>
<dbReference type="InterPro" id="IPR012338">
    <property type="entry name" value="Beta-lactam/transpept-like"/>
</dbReference>
<keyword evidence="5" id="KW-0121">Carboxypeptidase</keyword>
<dbReference type="PANTHER" id="PTHR32282">
    <property type="entry name" value="BINDING PROTEIN TRANSPEPTIDASE, PUTATIVE-RELATED"/>
    <property type="match status" value="1"/>
</dbReference>
<organism evidence="21 22">
    <name type="scientific">SAR86 cluster bacterium</name>
    <dbReference type="NCBI Taxonomy" id="2030880"/>
    <lineage>
        <taxon>Bacteria</taxon>
        <taxon>Pseudomonadati</taxon>
        <taxon>Pseudomonadota</taxon>
        <taxon>Gammaproteobacteria</taxon>
        <taxon>SAR86 cluster</taxon>
    </lineage>
</organism>
<comment type="similarity">
    <text evidence="3">In the C-terminal section; belongs to the transpeptidase family.</text>
</comment>
<evidence type="ECO:0000256" key="17">
    <source>
        <dbReference type="ARBA" id="ARBA00044770"/>
    </source>
</evidence>
<dbReference type="Pfam" id="PF00912">
    <property type="entry name" value="Transgly"/>
    <property type="match status" value="1"/>
</dbReference>
<evidence type="ECO:0000313" key="22">
    <source>
        <dbReference type="Proteomes" id="UP000315825"/>
    </source>
</evidence>
<dbReference type="InterPro" id="IPR050396">
    <property type="entry name" value="Glycosyltr_51/Transpeptidase"/>
</dbReference>
<evidence type="ECO:0000256" key="1">
    <source>
        <dbReference type="ARBA" id="ARBA00004370"/>
    </source>
</evidence>
<dbReference type="GO" id="GO:0008658">
    <property type="term" value="F:penicillin binding"/>
    <property type="evidence" value="ECO:0007669"/>
    <property type="project" value="InterPro"/>
</dbReference>
<evidence type="ECO:0000256" key="4">
    <source>
        <dbReference type="ARBA" id="ARBA00007739"/>
    </source>
</evidence>
<dbReference type="InterPro" id="IPR001460">
    <property type="entry name" value="PCN-bd_Tpept"/>
</dbReference>
<dbReference type="EMBL" id="SHBE01000007">
    <property type="protein sequence ID" value="RZO26005.1"/>
    <property type="molecule type" value="Genomic_DNA"/>
</dbReference>
<dbReference type="Gene3D" id="1.10.3810.10">
    <property type="entry name" value="Biosynthetic peptidoglycan transglycosylase-like"/>
    <property type="match status" value="1"/>
</dbReference>
<sequence length="787" mass="89163">MNNNIYLMILRPLLILLQIFFILTGALYLSFSRDLPSVETITEIKLTNPMRIYTKDEKLIGLFGSEKRKIISYDEIPETLKHAIISAEDADFFNHSGVKFTSLLRAAYGQLTGRSLGGGGTITMQVVRNYVLSFERTYERKIREIILAFKLEDSFSKEKIFELYFNKAYLGNRNYGFAAAYQFYFGGDFSNATNSESALLAAILQRPSKTNPINDPVATKARRNLILNLMFQNGYITQKELVTSKKEDVTTKSFGPQIDIEAKYISESIREELIKKFGVSAYEDGFNVFTTIDSKKQKNAVKSLRENLYKYQRRAGWEDEAVIKDLNFNVLKMLYLPNRLFLLPKQINFEKVSEMNLRKISQILSEVTQFNNSSNAIVINIEDDLIHVLDQDLNMFQIEWNAEEFSSNGFQSFFDFLEEGSLINFKEELESYSIVQIPEAEAAFVAMSSESGEVQAYIGGFDFKRSKFDRAKKSQLMVGSSIKPFIYACAFENGLNPSSVFLDGPITLQDELLEDIWRPKNNSGDFLGPVRLRESLIDSLNLVSIKLVSYLGLDKTLECLRKYSFGESLLPENLSVALGTGTTNPLDFVENYSIFTNKGNLIESHIIDRVEDINGNIVYDPNHKYTSGKIPSVKKVLDERVAFMLADILKDTLYRTSIAKSFDLPLENLGGKSGTTNNSTSTWYAGFAGDMIIAVWVGKDNFSSLGDEEFGGTIALPIWLDFLSHSKDSIVDKPLILPEGVSVVRVNKKTGNISNTFDDSVFEFFLEENLEQLLEEAYKTDFLNVFD</sequence>
<evidence type="ECO:0000256" key="18">
    <source>
        <dbReference type="ARBA" id="ARBA00049902"/>
    </source>
</evidence>
<keyword evidence="13" id="KW-1133">Transmembrane helix</keyword>
<keyword evidence="14" id="KW-0472">Membrane</keyword>
<evidence type="ECO:0000256" key="6">
    <source>
        <dbReference type="ARBA" id="ARBA00022670"/>
    </source>
</evidence>
<evidence type="ECO:0000256" key="12">
    <source>
        <dbReference type="ARBA" id="ARBA00022984"/>
    </source>
</evidence>
<dbReference type="GO" id="GO:0071555">
    <property type="term" value="P:cell wall organization"/>
    <property type="evidence" value="ECO:0007669"/>
    <property type="project" value="UniProtKB-KW"/>
</dbReference>
<dbReference type="GO" id="GO:0030288">
    <property type="term" value="C:outer membrane-bounded periplasmic space"/>
    <property type="evidence" value="ECO:0007669"/>
    <property type="project" value="TreeGrafter"/>
</dbReference>
<evidence type="ECO:0000313" key="21">
    <source>
        <dbReference type="EMBL" id="RZO26005.1"/>
    </source>
</evidence>
<dbReference type="SUPFAM" id="SSF56601">
    <property type="entry name" value="beta-lactamase/transpeptidase-like"/>
    <property type="match status" value="1"/>
</dbReference>
<evidence type="ECO:0000256" key="11">
    <source>
        <dbReference type="ARBA" id="ARBA00022960"/>
    </source>
</evidence>
<dbReference type="GO" id="GO:0016020">
    <property type="term" value="C:membrane"/>
    <property type="evidence" value="ECO:0007669"/>
    <property type="project" value="UniProtKB-SubCell"/>
</dbReference>
<dbReference type="GO" id="GO:0008955">
    <property type="term" value="F:peptidoglycan glycosyltransferase activity"/>
    <property type="evidence" value="ECO:0007669"/>
    <property type="project" value="UniProtKB-EC"/>
</dbReference>
<dbReference type="GO" id="GO:0006508">
    <property type="term" value="P:proteolysis"/>
    <property type="evidence" value="ECO:0007669"/>
    <property type="project" value="UniProtKB-KW"/>
</dbReference>
<dbReference type="UniPathway" id="UPA00219"/>
<dbReference type="InterPro" id="IPR036950">
    <property type="entry name" value="PBP_transglycosylase"/>
</dbReference>
<evidence type="ECO:0000256" key="10">
    <source>
        <dbReference type="ARBA" id="ARBA00022801"/>
    </source>
</evidence>
<evidence type="ECO:0000256" key="16">
    <source>
        <dbReference type="ARBA" id="ARBA00023316"/>
    </source>
</evidence>
<evidence type="ECO:0000256" key="7">
    <source>
        <dbReference type="ARBA" id="ARBA00022676"/>
    </source>
</evidence>
<evidence type="ECO:0000256" key="8">
    <source>
        <dbReference type="ARBA" id="ARBA00022679"/>
    </source>
</evidence>
<evidence type="ECO:0000256" key="13">
    <source>
        <dbReference type="ARBA" id="ARBA00022989"/>
    </source>
</evidence>
<dbReference type="SUPFAM" id="SSF53955">
    <property type="entry name" value="Lysozyme-like"/>
    <property type="match status" value="1"/>
</dbReference>
<comment type="similarity">
    <text evidence="4">In the N-terminal section; belongs to the glycosyltransferase 51 family.</text>
</comment>
<evidence type="ECO:0000256" key="15">
    <source>
        <dbReference type="ARBA" id="ARBA00023268"/>
    </source>
</evidence>
<reference evidence="21 22" key="1">
    <citation type="submission" date="2019-02" db="EMBL/GenBank/DDBJ databases">
        <title>Prokaryotic population dynamics and viral predation in marine succession experiment using metagenomics: the confinement effect.</title>
        <authorList>
            <person name="Haro-Moreno J.M."/>
            <person name="Rodriguez-Valera F."/>
            <person name="Lopez-Perez M."/>
        </authorList>
    </citation>
    <scope>NUCLEOTIDE SEQUENCE [LARGE SCALE GENOMIC DNA]</scope>
    <source>
        <strain evidence="21">MED-G159</strain>
    </source>
</reference>
<dbReference type="PANTHER" id="PTHR32282:SF27">
    <property type="entry name" value="PENICILLIN-BINDING PROTEIN 1A"/>
    <property type="match status" value="1"/>
</dbReference>
<evidence type="ECO:0000259" key="20">
    <source>
        <dbReference type="Pfam" id="PF00912"/>
    </source>
</evidence>
<keyword evidence="15" id="KW-0511">Multifunctional enzyme</keyword>
<comment type="caution">
    <text evidence="21">The sequence shown here is derived from an EMBL/GenBank/DDBJ whole genome shotgun (WGS) entry which is preliminary data.</text>
</comment>
<name>A0A520MXQ2_9GAMM</name>
<keyword evidence="7" id="KW-0328">Glycosyltransferase</keyword>
<accession>A0A520MXQ2</accession>
<evidence type="ECO:0000256" key="2">
    <source>
        <dbReference type="ARBA" id="ARBA00004752"/>
    </source>
</evidence>
<evidence type="ECO:0000256" key="14">
    <source>
        <dbReference type="ARBA" id="ARBA00023136"/>
    </source>
</evidence>
<dbReference type="GO" id="GO:0009252">
    <property type="term" value="P:peptidoglycan biosynthetic process"/>
    <property type="evidence" value="ECO:0007669"/>
    <property type="project" value="UniProtKB-UniPathway"/>
</dbReference>
<comment type="pathway">
    <text evidence="2">Cell wall biogenesis; peptidoglycan biosynthesis.</text>
</comment>
<proteinExistence type="inferred from homology"/>
<evidence type="ECO:0000259" key="19">
    <source>
        <dbReference type="Pfam" id="PF00905"/>
    </source>
</evidence>
<dbReference type="EC" id="2.4.99.28" evidence="17"/>
<keyword evidence="16" id="KW-0961">Cell wall biogenesis/degradation</keyword>
<keyword evidence="6" id="KW-0645">Protease</keyword>
<dbReference type="Proteomes" id="UP000315825">
    <property type="component" value="Unassembled WGS sequence"/>
</dbReference>
<feature type="domain" description="Glycosyl transferase family 51" evidence="20">
    <location>
        <begin position="58"/>
        <end position="230"/>
    </location>
</feature>
<feature type="domain" description="Penicillin-binding protein transpeptidase" evidence="19">
    <location>
        <begin position="443"/>
        <end position="688"/>
    </location>
</feature>
<dbReference type="GO" id="GO:0004180">
    <property type="term" value="F:carboxypeptidase activity"/>
    <property type="evidence" value="ECO:0007669"/>
    <property type="project" value="UniProtKB-KW"/>
</dbReference>
<dbReference type="GO" id="GO:0008360">
    <property type="term" value="P:regulation of cell shape"/>
    <property type="evidence" value="ECO:0007669"/>
    <property type="project" value="UniProtKB-KW"/>
</dbReference>
<gene>
    <name evidence="21" type="ORF">EVA92_03840</name>
</gene>
<keyword evidence="10" id="KW-0378">Hydrolase</keyword>
<protein>
    <recommendedName>
        <fullName evidence="17">peptidoglycan glycosyltransferase</fullName>
        <ecNumber evidence="17">2.4.99.28</ecNumber>
    </recommendedName>
</protein>
<evidence type="ECO:0000256" key="3">
    <source>
        <dbReference type="ARBA" id="ARBA00007090"/>
    </source>
</evidence>
<keyword evidence="9" id="KW-0812">Transmembrane</keyword>
<keyword evidence="12" id="KW-0573">Peptidoglycan synthesis</keyword>
<dbReference type="AlphaFoldDB" id="A0A520MXQ2"/>
<dbReference type="Pfam" id="PF00905">
    <property type="entry name" value="Transpeptidase"/>
    <property type="match status" value="1"/>
</dbReference>
<comment type="catalytic activity">
    <reaction evidence="18">
        <text>[GlcNAc-(1-&gt;4)-Mur2Ac(oyl-L-Ala-gamma-D-Glu-L-Lys-D-Ala-D-Ala)](n)-di-trans,octa-cis-undecaprenyl diphosphate + beta-D-GlcNAc-(1-&gt;4)-Mur2Ac(oyl-L-Ala-gamma-D-Glu-L-Lys-D-Ala-D-Ala)-di-trans,octa-cis-undecaprenyl diphosphate = [GlcNAc-(1-&gt;4)-Mur2Ac(oyl-L-Ala-gamma-D-Glu-L-Lys-D-Ala-D-Ala)](n+1)-di-trans,octa-cis-undecaprenyl diphosphate + di-trans,octa-cis-undecaprenyl diphosphate + H(+)</text>
        <dbReference type="Rhea" id="RHEA:23708"/>
        <dbReference type="Rhea" id="RHEA-COMP:9602"/>
        <dbReference type="Rhea" id="RHEA-COMP:9603"/>
        <dbReference type="ChEBI" id="CHEBI:15378"/>
        <dbReference type="ChEBI" id="CHEBI:58405"/>
        <dbReference type="ChEBI" id="CHEBI:60033"/>
        <dbReference type="ChEBI" id="CHEBI:78435"/>
        <dbReference type="EC" id="2.4.99.28"/>
    </reaction>
</comment>
<keyword evidence="11" id="KW-0133">Cell shape</keyword>
<evidence type="ECO:0000256" key="5">
    <source>
        <dbReference type="ARBA" id="ARBA00022645"/>
    </source>
</evidence>
<dbReference type="InterPro" id="IPR001264">
    <property type="entry name" value="Glyco_trans_51"/>
</dbReference>
<dbReference type="InterPro" id="IPR023346">
    <property type="entry name" value="Lysozyme-like_dom_sf"/>
</dbReference>
<comment type="subcellular location">
    <subcellularLocation>
        <location evidence="1">Membrane</location>
    </subcellularLocation>
</comment>
<dbReference type="Gene3D" id="3.40.710.10">
    <property type="entry name" value="DD-peptidase/beta-lactamase superfamily"/>
    <property type="match status" value="2"/>
</dbReference>